<evidence type="ECO:0000256" key="6">
    <source>
        <dbReference type="ARBA" id="ARBA00044538"/>
    </source>
</evidence>
<dbReference type="GO" id="GO:0006508">
    <property type="term" value="P:proteolysis"/>
    <property type="evidence" value="ECO:0007669"/>
    <property type="project" value="UniProtKB-KW"/>
</dbReference>
<name>A0ABW3LC37_9BACL</name>
<comment type="caution">
    <text evidence="7">The sequence shown here is derived from an EMBL/GenBank/DDBJ whole genome shotgun (WGS) entry which is preliminary data.</text>
</comment>
<evidence type="ECO:0000256" key="1">
    <source>
        <dbReference type="ARBA" id="ARBA00022517"/>
    </source>
</evidence>
<dbReference type="GO" id="GO:0008233">
    <property type="term" value="F:peptidase activity"/>
    <property type="evidence" value="ECO:0007669"/>
    <property type="project" value="UniProtKB-KW"/>
</dbReference>
<keyword evidence="1" id="KW-0690">Ribosome biogenesis</keyword>
<reference evidence="8" key="1">
    <citation type="journal article" date="2019" name="Int. J. Syst. Evol. Microbiol.">
        <title>The Global Catalogue of Microorganisms (GCM) 10K type strain sequencing project: providing services to taxonomists for standard genome sequencing and annotation.</title>
        <authorList>
            <consortium name="The Broad Institute Genomics Platform"/>
            <consortium name="The Broad Institute Genome Sequencing Center for Infectious Disease"/>
            <person name="Wu L."/>
            <person name="Ma J."/>
        </authorList>
    </citation>
    <scope>NUCLEOTIDE SEQUENCE [LARGE SCALE GENOMIC DNA]</scope>
    <source>
        <strain evidence="8">CCUG 56756</strain>
    </source>
</reference>
<dbReference type="CDD" id="cd16332">
    <property type="entry name" value="Prp-like"/>
    <property type="match status" value="1"/>
</dbReference>
<dbReference type="Pfam" id="PF04327">
    <property type="entry name" value="Peptidase_Prp"/>
    <property type="match status" value="1"/>
</dbReference>
<dbReference type="SUPFAM" id="SSF118010">
    <property type="entry name" value="TM1457-like"/>
    <property type="match status" value="1"/>
</dbReference>
<keyword evidence="4" id="KW-0788">Thiol protease</keyword>
<dbReference type="Gene3D" id="3.30.70.1490">
    <property type="entry name" value="Cysteine protease Prp"/>
    <property type="match status" value="1"/>
</dbReference>
<keyword evidence="3" id="KW-0378">Hydrolase</keyword>
<accession>A0ABW3LC37</accession>
<dbReference type="Proteomes" id="UP001597109">
    <property type="component" value="Unassembled WGS sequence"/>
</dbReference>
<proteinExistence type="inferred from homology"/>
<keyword evidence="8" id="KW-1185">Reference proteome</keyword>
<keyword evidence="2 7" id="KW-0645">Protease</keyword>
<evidence type="ECO:0000256" key="2">
    <source>
        <dbReference type="ARBA" id="ARBA00022670"/>
    </source>
</evidence>
<evidence type="ECO:0000256" key="5">
    <source>
        <dbReference type="ARBA" id="ARBA00044503"/>
    </source>
</evidence>
<dbReference type="EMBL" id="JBHTKI010000019">
    <property type="protein sequence ID" value="MFD1032173.1"/>
    <property type="molecule type" value="Genomic_DNA"/>
</dbReference>
<dbReference type="InterPro" id="IPR007422">
    <property type="entry name" value="Peptidase_Prp"/>
</dbReference>
<evidence type="ECO:0000256" key="4">
    <source>
        <dbReference type="ARBA" id="ARBA00022807"/>
    </source>
</evidence>
<comment type="similarity">
    <text evidence="5">Belongs to the Prp family.</text>
</comment>
<gene>
    <name evidence="7" type="ORF">ACFQ1X_12105</name>
</gene>
<evidence type="ECO:0000256" key="3">
    <source>
        <dbReference type="ARBA" id="ARBA00022801"/>
    </source>
</evidence>
<sequence length="108" mass="12222">MILVEFVFHNINIKGFTVEGHALFSNYGEDIVCASISTLTIGTINSIIRICNKEVEIEKEDGLIKMYLPDTLETSVEAQTLLKSMLYNLQDIEEQYPENVSIKKSTFS</sequence>
<protein>
    <recommendedName>
        <fullName evidence="6">Ribosomal processing cysteine protease Prp</fullName>
    </recommendedName>
</protein>
<evidence type="ECO:0000313" key="7">
    <source>
        <dbReference type="EMBL" id="MFD1032173.1"/>
    </source>
</evidence>
<dbReference type="PANTHER" id="PTHR39178">
    <property type="entry name" value="HYPOTHETICAL RIBOSOME-ASSOCIATED PROTEIN"/>
    <property type="match status" value="1"/>
</dbReference>
<dbReference type="RefSeq" id="WP_379082727.1">
    <property type="nucleotide sequence ID" value="NZ_JBHTKI010000019.1"/>
</dbReference>
<organism evidence="7 8">
    <name type="scientific">Metaplanococcus flavidus</name>
    <dbReference type="NCBI Taxonomy" id="569883"/>
    <lineage>
        <taxon>Bacteria</taxon>
        <taxon>Bacillati</taxon>
        <taxon>Bacillota</taxon>
        <taxon>Bacilli</taxon>
        <taxon>Bacillales</taxon>
        <taxon>Caryophanaceae</taxon>
        <taxon>Metaplanococcus</taxon>
    </lineage>
</organism>
<evidence type="ECO:0000313" key="8">
    <source>
        <dbReference type="Proteomes" id="UP001597109"/>
    </source>
</evidence>
<dbReference type="PANTHER" id="PTHR39178:SF1">
    <property type="entry name" value="RIBOSOMAL-PROCESSING CYSTEINE PROTEASE PRP"/>
    <property type="match status" value="1"/>
</dbReference>
<dbReference type="InterPro" id="IPR036764">
    <property type="entry name" value="Peptidase_Prp_sf"/>
</dbReference>